<dbReference type="CDD" id="cd00085">
    <property type="entry name" value="HNHc"/>
    <property type="match status" value="1"/>
</dbReference>
<dbReference type="AlphaFoldDB" id="A0A2V5IYS1"/>
<dbReference type="InterPro" id="IPR003615">
    <property type="entry name" value="HNH_nuc"/>
</dbReference>
<keyword evidence="2" id="KW-0378">Hydrolase</keyword>
<keyword evidence="3" id="KW-1185">Reference proteome</keyword>
<dbReference type="Gene3D" id="1.10.30.50">
    <property type="match status" value="1"/>
</dbReference>
<dbReference type="EMBL" id="QJVC01000003">
    <property type="protein sequence ID" value="PYI39554.1"/>
    <property type="molecule type" value="Genomic_DNA"/>
</dbReference>
<dbReference type="Pfam" id="PF01844">
    <property type="entry name" value="HNH"/>
    <property type="match status" value="1"/>
</dbReference>
<reference evidence="2 3" key="1">
    <citation type="submission" date="2018-05" db="EMBL/GenBank/DDBJ databases">
        <title>Genetic diversity of glacier-inhabiting Cryobacterium bacteria in China and description of Cryobacterium mengkeensis sp. nov. and Arthrobacter glacialis sp. nov.</title>
        <authorList>
            <person name="Liu Q."/>
            <person name="Xin Y.-H."/>
        </authorList>
    </citation>
    <scope>NUCLEOTIDE SEQUENCE [LARGE SCALE GENOMIC DNA]</scope>
    <source>
        <strain evidence="2 3">B7</strain>
    </source>
</reference>
<keyword evidence="2" id="KW-0255">Endonuclease</keyword>
<dbReference type="Proteomes" id="UP000247980">
    <property type="component" value="Unassembled WGS sequence"/>
</dbReference>
<dbReference type="OrthoDB" id="5244068at2"/>
<dbReference type="InterPro" id="IPR052892">
    <property type="entry name" value="NA-targeting_endonuclease"/>
</dbReference>
<organism evidence="2 3">
    <name type="scientific">Arthrobacter psychrolactophilus</name>
    <dbReference type="NCBI Taxonomy" id="92442"/>
    <lineage>
        <taxon>Bacteria</taxon>
        <taxon>Bacillati</taxon>
        <taxon>Actinomycetota</taxon>
        <taxon>Actinomycetes</taxon>
        <taxon>Micrococcales</taxon>
        <taxon>Micrococcaceae</taxon>
        <taxon>Arthrobacter</taxon>
    </lineage>
</organism>
<feature type="domain" description="HNH nuclease" evidence="1">
    <location>
        <begin position="17"/>
        <end position="67"/>
    </location>
</feature>
<dbReference type="SMART" id="SM00507">
    <property type="entry name" value="HNHc"/>
    <property type="match status" value="1"/>
</dbReference>
<evidence type="ECO:0000259" key="1">
    <source>
        <dbReference type="SMART" id="SM00507"/>
    </source>
</evidence>
<gene>
    <name evidence="2" type="ORF">CVS30_05705</name>
</gene>
<dbReference type="GO" id="GO:0004519">
    <property type="term" value="F:endonuclease activity"/>
    <property type="evidence" value="ECO:0007669"/>
    <property type="project" value="UniProtKB-KW"/>
</dbReference>
<dbReference type="PANTHER" id="PTHR33877:SF1">
    <property type="entry name" value="TYPE IV METHYL-DIRECTED RESTRICTION ENZYME ECOKMCRA"/>
    <property type="match status" value="1"/>
</dbReference>
<dbReference type="GO" id="GO:0003676">
    <property type="term" value="F:nucleic acid binding"/>
    <property type="evidence" value="ECO:0007669"/>
    <property type="project" value="InterPro"/>
</dbReference>
<evidence type="ECO:0000313" key="3">
    <source>
        <dbReference type="Proteomes" id="UP000247980"/>
    </source>
</evidence>
<sequence length="77" mass="8326">MGSAPRSSTARRSIPDDVKQYIWARDEGTCRACGSTSELQFDHVIPVSMGGSNNSENLQILCGPCNRSKAAGLTIRR</sequence>
<dbReference type="GO" id="GO:0008270">
    <property type="term" value="F:zinc ion binding"/>
    <property type="evidence" value="ECO:0007669"/>
    <property type="project" value="InterPro"/>
</dbReference>
<accession>A0A2V5IYS1</accession>
<dbReference type="PANTHER" id="PTHR33877">
    <property type="entry name" value="SLL1193 PROTEIN"/>
    <property type="match status" value="1"/>
</dbReference>
<protein>
    <submittedName>
        <fullName evidence="2">HNH endonuclease</fullName>
    </submittedName>
</protein>
<evidence type="ECO:0000313" key="2">
    <source>
        <dbReference type="EMBL" id="PYI39554.1"/>
    </source>
</evidence>
<dbReference type="InterPro" id="IPR002711">
    <property type="entry name" value="HNH"/>
</dbReference>
<comment type="caution">
    <text evidence="2">The sequence shown here is derived from an EMBL/GenBank/DDBJ whole genome shotgun (WGS) entry which is preliminary data.</text>
</comment>
<name>A0A2V5IYS1_9MICC</name>
<proteinExistence type="predicted"/>
<keyword evidence="2" id="KW-0540">Nuclease</keyword>